<evidence type="ECO:0000313" key="6">
    <source>
        <dbReference type="EMBL" id="KAJ7023457.1"/>
    </source>
</evidence>
<dbReference type="Proteomes" id="UP001218188">
    <property type="component" value="Unassembled WGS sequence"/>
</dbReference>
<evidence type="ECO:0000259" key="5">
    <source>
        <dbReference type="PROSITE" id="PS50865"/>
    </source>
</evidence>
<dbReference type="Pfam" id="PF01753">
    <property type="entry name" value="zf-MYND"/>
    <property type="match status" value="1"/>
</dbReference>
<evidence type="ECO:0000256" key="2">
    <source>
        <dbReference type="ARBA" id="ARBA00022771"/>
    </source>
</evidence>
<proteinExistence type="predicted"/>
<sequence length="596" mass="67303">MPPLNPIVDVEEFPLSYRPRVLRALNGSISDLNAISSDIKSGHLPLTRATFEVFIVHLKTTDNSASRLNLVEATLRHITQFFFHPKTKTPDVSIISSIADSWPAICIWLSELHRRHKNCAIRVSASPSPGVTLPSQIADVLSLILAFIVVISRWRSMRRCLRVPDQLQQVVSILASIWASEHTKARNIYILAANAVVLLMGDDANTEEIIAAFIAHFPTKPVLAKLLLKHLEPSLKFHVPDTTHFNFEATLIGLLMTADEELREDLLLHSSIRKYAAALALLLSLPPDLNVAGSIILCLKYFNATLDATDGVTWVKKALRAGILSATIECARFYEHDGVEDEVVILISSTIPRYLVYKSVLRQVRVELDAMCLNPKFAKSSFGLTKGRARVAWSNFLKLIKERSKIKAEYDRIIKYPACSSPHCSHERTPKSNMKACEGCLSVRYCSRGCQTMHWLTHRNQCLEMWEKRKNEMPLYGRPDPEDSRLFNYIMTHDLHYNKERICEQRSAILVARPQTISSPFGILMDYRVVPVEIIVISTGSRELTAPNFPRSNSDAKRCIEKRGIETYVELYVPSGRKLHFFPSMTTILGSWDSTA</sequence>
<accession>A0AAD6SDH3</accession>
<evidence type="ECO:0000313" key="7">
    <source>
        <dbReference type="Proteomes" id="UP001218188"/>
    </source>
</evidence>
<name>A0AAD6SDH3_9AGAR</name>
<dbReference type="PROSITE" id="PS50865">
    <property type="entry name" value="ZF_MYND_2"/>
    <property type="match status" value="1"/>
</dbReference>
<dbReference type="InterPro" id="IPR002893">
    <property type="entry name" value="Znf_MYND"/>
</dbReference>
<dbReference type="SUPFAM" id="SSF144232">
    <property type="entry name" value="HIT/MYND zinc finger-like"/>
    <property type="match status" value="1"/>
</dbReference>
<evidence type="ECO:0000256" key="1">
    <source>
        <dbReference type="ARBA" id="ARBA00022723"/>
    </source>
</evidence>
<comment type="caution">
    <text evidence="6">The sequence shown here is derived from an EMBL/GenBank/DDBJ whole genome shotgun (WGS) entry which is preliminary data.</text>
</comment>
<protein>
    <recommendedName>
        <fullName evidence="5">MYND-type domain-containing protein</fullName>
    </recommendedName>
</protein>
<evidence type="ECO:0000256" key="4">
    <source>
        <dbReference type="PROSITE-ProRule" id="PRU00134"/>
    </source>
</evidence>
<organism evidence="6 7">
    <name type="scientific">Mycena alexandri</name>
    <dbReference type="NCBI Taxonomy" id="1745969"/>
    <lineage>
        <taxon>Eukaryota</taxon>
        <taxon>Fungi</taxon>
        <taxon>Dikarya</taxon>
        <taxon>Basidiomycota</taxon>
        <taxon>Agaricomycotina</taxon>
        <taxon>Agaricomycetes</taxon>
        <taxon>Agaricomycetidae</taxon>
        <taxon>Agaricales</taxon>
        <taxon>Marasmiineae</taxon>
        <taxon>Mycenaceae</taxon>
        <taxon>Mycena</taxon>
    </lineage>
</organism>
<keyword evidence="7" id="KW-1185">Reference proteome</keyword>
<gene>
    <name evidence="6" type="ORF">C8F04DRAFT_1134418</name>
</gene>
<keyword evidence="1" id="KW-0479">Metal-binding</keyword>
<keyword evidence="3" id="KW-0862">Zinc</keyword>
<feature type="domain" description="MYND-type" evidence="5">
    <location>
        <begin position="421"/>
        <end position="462"/>
    </location>
</feature>
<keyword evidence="2 4" id="KW-0863">Zinc-finger</keyword>
<dbReference type="GO" id="GO:0008270">
    <property type="term" value="F:zinc ion binding"/>
    <property type="evidence" value="ECO:0007669"/>
    <property type="project" value="UniProtKB-KW"/>
</dbReference>
<dbReference type="AlphaFoldDB" id="A0AAD6SDH3"/>
<dbReference type="EMBL" id="JARJCM010000188">
    <property type="protein sequence ID" value="KAJ7023457.1"/>
    <property type="molecule type" value="Genomic_DNA"/>
</dbReference>
<evidence type="ECO:0000256" key="3">
    <source>
        <dbReference type="ARBA" id="ARBA00022833"/>
    </source>
</evidence>
<reference evidence="6" key="1">
    <citation type="submission" date="2023-03" db="EMBL/GenBank/DDBJ databases">
        <title>Massive genome expansion in bonnet fungi (Mycena s.s.) driven by repeated elements and novel gene families across ecological guilds.</title>
        <authorList>
            <consortium name="Lawrence Berkeley National Laboratory"/>
            <person name="Harder C.B."/>
            <person name="Miyauchi S."/>
            <person name="Viragh M."/>
            <person name="Kuo A."/>
            <person name="Thoen E."/>
            <person name="Andreopoulos B."/>
            <person name="Lu D."/>
            <person name="Skrede I."/>
            <person name="Drula E."/>
            <person name="Henrissat B."/>
            <person name="Morin E."/>
            <person name="Kohler A."/>
            <person name="Barry K."/>
            <person name="LaButti K."/>
            <person name="Morin E."/>
            <person name="Salamov A."/>
            <person name="Lipzen A."/>
            <person name="Mereny Z."/>
            <person name="Hegedus B."/>
            <person name="Baldrian P."/>
            <person name="Stursova M."/>
            <person name="Weitz H."/>
            <person name="Taylor A."/>
            <person name="Grigoriev I.V."/>
            <person name="Nagy L.G."/>
            <person name="Martin F."/>
            <person name="Kauserud H."/>
        </authorList>
    </citation>
    <scope>NUCLEOTIDE SEQUENCE</scope>
    <source>
        <strain evidence="6">CBHHK200</strain>
    </source>
</reference>
<dbReference type="Gene3D" id="6.10.140.2220">
    <property type="match status" value="1"/>
</dbReference>